<name>A0A8S1XY04_PAROT</name>
<feature type="coiled-coil region" evidence="1">
    <location>
        <begin position="571"/>
        <end position="752"/>
    </location>
</feature>
<protein>
    <submittedName>
        <fullName evidence="3">Uncharacterized protein</fullName>
    </submittedName>
</protein>
<feature type="coiled-coil region" evidence="1">
    <location>
        <begin position="1008"/>
        <end position="1035"/>
    </location>
</feature>
<evidence type="ECO:0000313" key="4">
    <source>
        <dbReference type="Proteomes" id="UP000683925"/>
    </source>
</evidence>
<keyword evidence="4" id="KW-1185">Reference proteome</keyword>
<feature type="coiled-coil region" evidence="1">
    <location>
        <begin position="830"/>
        <end position="949"/>
    </location>
</feature>
<comment type="caution">
    <text evidence="3">The sequence shown here is derived from an EMBL/GenBank/DDBJ whole genome shotgun (WGS) entry which is preliminary data.</text>
</comment>
<dbReference type="Proteomes" id="UP000683925">
    <property type="component" value="Unassembled WGS sequence"/>
</dbReference>
<feature type="coiled-coil region" evidence="1">
    <location>
        <begin position="486"/>
        <end position="542"/>
    </location>
</feature>
<feature type="region of interest" description="Disordered" evidence="2">
    <location>
        <begin position="1372"/>
        <end position="1392"/>
    </location>
</feature>
<feature type="coiled-coil region" evidence="1">
    <location>
        <begin position="138"/>
        <end position="172"/>
    </location>
</feature>
<dbReference type="EMBL" id="CAJJDP010000137">
    <property type="protein sequence ID" value="CAD8205845.1"/>
    <property type="molecule type" value="Genomic_DNA"/>
</dbReference>
<proteinExistence type="predicted"/>
<dbReference type="OMA" id="MKEIHIQ"/>
<sequence length="1572" mass="184136">MDELNNRQTPKLRFRQQQVQQKAIESDPKQTQIARLPSGSKNAIALPRLDSRAATQSLVMKDVDKEINQLELSSKVRDLEILMIDFKANIERRIQKTIEDNPQKYMQSIKQLESQEMHLWKQVNDKQAILQDAISQLRNQGEKNRDNLSQMILDLQKKCNDQELKLSALINQQEGIELKLNVSKPTTIQPVPDNLEVKLLREAFNNEKTHRDVIVEDLQKQWQDFHYRLVKQESDFYNKLKQQREEFLEQNEKTKVSIKALDNMKLAKINQDQDYIKNLIGSVEARIADEVERRLKSEFDQRNQLENKIQAFKEEIRNDEKQILLGEQKFMKQMHDSVSSLNQIIKNTKEQLEANLAASQTIVTENIKSISKTVDMIRESSLAKVALIEQGQKELNFRVGETRQMMHEHANLINNSLQKEFQRQQEQLQGYESQMQKSIEIQNKLLNDERTLNEDWKKQFAQKNLVIFTEVSTNLKNIKGDQIKDKNELQESLKKITNDVENNDKKYLQLMKNLDQKVNQGLNSQEFKLDQLRIELSEIIKNIQLQYNISLHEQIQFAIETAKKDATQQVLESSQQINDRITREIEMADQQTNAKLDSLSIQMKDLIRNREEYILQRLQSMIDEEKELRQRLQELIEKYGDMVRKLKEDLDYEMQQLRRDQDEKLNEAIQKIERDYSEKVKDIERQLKQEILNSENRMQTKLDVLSLEFSKTMEQMKLYIKKIENTLKSYVQQELEQTKHDLKMMIKGIEDDVFKLRIWTIQQMEKMDSAMKEIHIQIQTEMYLERMYTMTTLENFQEHIINIVNRERQDRLQWQFSMENQLNQLDMSLNNKIDSVQNNLQQQLDDVNAEFKQAVQKLNEQINEQLGKLEEDFNQKLNDVHEEVKQAAKDLEDKINQQMDKMNEEFNQQLTQFKNDVENQFQELTEKIKQDLQDLFDEINKKIDHLRVDTQNGLTQVVKLQITSGNQLKSQIDESFAYFQSKFYLIEQIRQANEELDKERHTGIIGKLQLLVKEMERLEQKKNQIKKDLNDFVKGVQNNFNNITDAIKAHGQFLNELDSKLTIELMLQQTINEAQEYKLQAYLIEMNKNSEGKIQELEEKLTNFDNTIHNQLEQIQVDQEETNNRLETEQKNHLEQIKIQEEQLKIQEDQLKTQDEQLKLSFVQLQQIVGNIQLMKTMNGAMEINLSDYVKTQIQQTLELILKNNQTNLDNMVKQEKNIKLLIEGKIGQQNQNLKQITDYVDKIVQDTTQMQVDINTEFEKVNDKIQQLSKQQGQGQSQSKDLDQNMVAYGIALDTVKKDLEAEIKRLQTQIDNLGQNVAFQKTGNQDKNSPQSDNKMKEMEIRINDIEQDFQKQGTDIESLKNQIKTLQSNKQIQSPVSQTPNNKSQNSQQQMDMFAKEIDRIDQEINKLKNQISKLGSGVAGGAAVNNSDAQKEINELKSYVEDFEKGVTTEIQNFRTEVESMKKNKSSSAAASGVTTEEFSQFQNQLEEEFNKLEEKIQQCNDEIQVVKKQSTGGAGKAGDASGKAGDNKQIEGKLKLVEQKLLDLEGEIQQMQDVIEEHDAKLNDIAK</sequence>
<feature type="region of interest" description="Disordered" evidence="2">
    <location>
        <begin position="1513"/>
        <end position="1534"/>
    </location>
</feature>
<feature type="coiled-coil region" evidence="1">
    <location>
        <begin position="1087"/>
        <end position="1157"/>
    </location>
</feature>
<evidence type="ECO:0000256" key="2">
    <source>
        <dbReference type="SAM" id="MobiDB-lite"/>
    </source>
</evidence>
<evidence type="ECO:0000256" key="1">
    <source>
        <dbReference type="SAM" id="Coils"/>
    </source>
</evidence>
<keyword evidence="1" id="KW-0175">Coiled coil</keyword>
<evidence type="ECO:0000313" key="3">
    <source>
        <dbReference type="EMBL" id="CAD8205845.1"/>
    </source>
</evidence>
<feature type="coiled-coil region" evidence="1">
    <location>
        <begin position="288"/>
        <end position="322"/>
    </location>
</feature>
<accession>A0A8S1XY04</accession>
<organism evidence="3 4">
    <name type="scientific">Paramecium octaurelia</name>
    <dbReference type="NCBI Taxonomy" id="43137"/>
    <lineage>
        <taxon>Eukaryota</taxon>
        <taxon>Sar</taxon>
        <taxon>Alveolata</taxon>
        <taxon>Ciliophora</taxon>
        <taxon>Intramacronucleata</taxon>
        <taxon>Oligohymenophorea</taxon>
        <taxon>Peniculida</taxon>
        <taxon>Parameciidae</taxon>
        <taxon>Paramecium</taxon>
    </lineage>
</organism>
<reference evidence="3" key="1">
    <citation type="submission" date="2021-01" db="EMBL/GenBank/DDBJ databases">
        <authorList>
            <consortium name="Genoscope - CEA"/>
            <person name="William W."/>
        </authorList>
    </citation>
    <scope>NUCLEOTIDE SEQUENCE</scope>
</reference>
<gene>
    <name evidence="3" type="ORF">POCTA_138.1.T1360140</name>
</gene>
<dbReference type="OrthoDB" id="301590at2759"/>